<accession>A0A9Q0DNX3</accession>
<comment type="caution">
    <text evidence="2">The sequence shown here is derived from an EMBL/GenBank/DDBJ whole genome shotgun (WGS) entry which is preliminary data.</text>
</comment>
<protein>
    <submittedName>
        <fullName evidence="2">Uncharacterized protein</fullName>
    </submittedName>
</protein>
<reference evidence="2" key="1">
    <citation type="submission" date="2022-07" db="EMBL/GenBank/DDBJ databases">
        <title>Chromosome-level genome of Muraenolepis orangiensis.</title>
        <authorList>
            <person name="Kim J."/>
        </authorList>
    </citation>
    <scope>NUCLEOTIDE SEQUENCE</scope>
    <source>
        <strain evidence="2">KU_S4_2022</strain>
        <tissue evidence="2">Muscle</tissue>
    </source>
</reference>
<evidence type="ECO:0000313" key="2">
    <source>
        <dbReference type="EMBL" id="KAJ3590525.1"/>
    </source>
</evidence>
<gene>
    <name evidence="2" type="ORF">NHX12_008475</name>
</gene>
<dbReference type="Proteomes" id="UP001148018">
    <property type="component" value="Unassembled WGS sequence"/>
</dbReference>
<keyword evidence="3" id="KW-1185">Reference proteome</keyword>
<proteinExistence type="predicted"/>
<sequence>MYLCRAEQGRKDTLARVIPAEGQTADLSLSSLFSSTCSISFRFSIRCDVTRKRDLSGSLHFCIPLLFGPPAVRFQLWAPLFLLLLFLYLFPFFFLSLKSSSPESPKTPTSPWDLE</sequence>
<name>A0A9Q0DNX3_9TELE</name>
<keyword evidence="1" id="KW-1133">Transmembrane helix</keyword>
<dbReference type="AlphaFoldDB" id="A0A9Q0DNX3"/>
<keyword evidence="1" id="KW-0472">Membrane</keyword>
<feature type="transmembrane region" description="Helical" evidence="1">
    <location>
        <begin position="76"/>
        <end position="97"/>
    </location>
</feature>
<evidence type="ECO:0000313" key="3">
    <source>
        <dbReference type="Proteomes" id="UP001148018"/>
    </source>
</evidence>
<keyword evidence="1" id="KW-0812">Transmembrane</keyword>
<dbReference type="EMBL" id="JANIIK010000114">
    <property type="protein sequence ID" value="KAJ3590525.1"/>
    <property type="molecule type" value="Genomic_DNA"/>
</dbReference>
<organism evidence="2 3">
    <name type="scientific">Muraenolepis orangiensis</name>
    <name type="common">Patagonian moray cod</name>
    <dbReference type="NCBI Taxonomy" id="630683"/>
    <lineage>
        <taxon>Eukaryota</taxon>
        <taxon>Metazoa</taxon>
        <taxon>Chordata</taxon>
        <taxon>Craniata</taxon>
        <taxon>Vertebrata</taxon>
        <taxon>Euteleostomi</taxon>
        <taxon>Actinopterygii</taxon>
        <taxon>Neopterygii</taxon>
        <taxon>Teleostei</taxon>
        <taxon>Neoteleostei</taxon>
        <taxon>Acanthomorphata</taxon>
        <taxon>Zeiogadaria</taxon>
        <taxon>Gadariae</taxon>
        <taxon>Gadiformes</taxon>
        <taxon>Muraenolepidoidei</taxon>
        <taxon>Muraenolepididae</taxon>
        <taxon>Muraenolepis</taxon>
    </lineage>
</organism>
<evidence type="ECO:0000256" key="1">
    <source>
        <dbReference type="SAM" id="Phobius"/>
    </source>
</evidence>